<evidence type="ECO:0000313" key="7">
    <source>
        <dbReference type="Proteomes" id="UP000011864"/>
    </source>
</evidence>
<dbReference type="GO" id="GO:0043565">
    <property type="term" value="F:sequence-specific DNA binding"/>
    <property type="evidence" value="ECO:0007669"/>
    <property type="project" value="TreeGrafter"/>
</dbReference>
<accession>K7ABC2</accession>
<dbReference type="EMBL" id="CP003837">
    <property type="protein sequence ID" value="AGH43544.1"/>
    <property type="molecule type" value="Genomic_DNA"/>
</dbReference>
<evidence type="ECO:0000256" key="4">
    <source>
        <dbReference type="ARBA" id="ARBA00023163"/>
    </source>
</evidence>
<dbReference type="GO" id="GO:0003700">
    <property type="term" value="F:DNA-binding transcription factor activity"/>
    <property type="evidence" value="ECO:0007669"/>
    <property type="project" value="InterPro"/>
</dbReference>
<evidence type="ECO:0000256" key="3">
    <source>
        <dbReference type="ARBA" id="ARBA00023125"/>
    </source>
</evidence>
<dbReference type="GO" id="GO:0010628">
    <property type="term" value="P:positive regulation of gene expression"/>
    <property type="evidence" value="ECO:0007669"/>
    <property type="project" value="TreeGrafter"/>
</dbReference>
<keyword evidence="3" id="KW-0238">DNA-binding</keyword>
<dbReference type="SUPFAM" id="SSF53850">
    <property type="entry name" value="Periplasmic binding protein-like II"/>
    <property type="match status" value="1"/>
</dbReference>
<dbReference type="Pfam" id="PF00126">
    <property type="entry name" value="HTH_1"/>
    <property type="match status" value="1"/>
</dbReference>
<dbReference type="InterPro" id="IPR005119">
    <property type="entry name" value="LysR_subst-bd"/>
</dbReference>
<proteinExistence type="inferred from homology"/>
<reference evidence="6 7" key="1">
    <citation type="journal article" date="2013" name="Genome Announc.">
        <title>Complete Genome Sequence of Glaciecola psychrophila Strain 170T.</title>
        <authorList>
            <person name="Yin J."/>
            <person name="Chen J."/>
            <person name="Liu G."/>
            <person name="Yu Y."/>
            <person name="Song L."/>
            <person name="Wang X."/>
            <person name="Qu X."/>
        </authorList>
    </citation>
    <scope>NUCLEOTIDE SEQUENCE [LARGE SCALE GENOMIC DNA]</scope>
    <source>
        <strain evidence="6 7">170</strain>
    </source>
</reference>
<dbReference type="KEGG" id="gps:C427_1435"/>
<dbReference type="InterPro" id="IPR036390">
    <property type="entry name" value="WH_DNA-bd_sf"/>
</dbReference>
<keyword evidence="2" id="KW-0805">Transcription regulation</keyword>
<dbReference type="PANTHER" id="PTHR30427:SF1">
    <property type="entry name" value="TRANSCRIPTIONAL ACTIVATOR PROTEIN LYSR"/>
    <property type="match status" value="1"/>
</dbReference>
<organism evidence="6 7">
    <name type="scientific">Paraglaciecola psychrophila 170</name>
    <dbReference type="NCBI Taxonomy" id="1129794"/>
    <lineage>
        <taxon>Bacteria</taxon>
        <taxon>Pseudomonadati</taxon>
        <taxon>Pseudomonadota</taxon>
        <taxon>Gammaproteobacteria</taxon>
        <taxon>Alteromonadales</taxon>
        <taxon>Alteromonadaceae</taxon>
        <taxon>Paraglaciecola</taxon>
    </lineage>
</organism>
<dbReference type="PATRIC" id="fig|1129794.4.peg.1420"/>
<dbReference type="Gene3D" id="3.40.190.290">
    <property type="match status" value="1"/>
</dbReference>
<dbReference type="eggNOG" id="COG0583">
    <property type="taxonomic scope" value="Bacteria"/>
</dbReference>
<evidence type="ECO:0000256" key="1">
    <source>
        <dbReference type="ARBA" id="ARBA00009437"/>
    </source>
</evidence>
<dbReference type="InterPro" id="IPR037424">
    <property type="entry name" value="NocR_PBP2"/>
</dbReference>
<dbReference type="RefSeq" id="WP_007641827.1">
    <property type="nucleotide sequence ID" value="NC_020514.1"/>
</dbReference>
<sequence length="300" mass="33365">MKNPINLKSLEAFQTIMERGTATAAAKEMGITQPGISRLLGVLEEHVGFQLFYREKGRLIPSDEALVLHHEVELTLSSVDRISLLAKNLFNSELGVLKIVAPNSFIAGPLANIVADFLKQRPRVNVSLDTHAPAAAREIVAHRSADCGFIQLPETHPGLTSEKIVESNTCCVLSKAHPLASKKRLGIKDLHDQQLILIGKGRYSRVQIDEAFRNANVPMRVRLEAHTVAIACTFAKRNLGIALVNELLAKQYVDNDMVLLPLTHKIKHEYGFVTSSHAPMNRLTKAFYLHCKERFNNLNK</sequence>
<keyword evidence="7" id="KW-1185">Reference proteome</keyword>
<dbReference type="InterPro" id="IPR036388">
    <property type="entry name" value="WH-like_DNA-bd_sf"/>
</dbReference>
<feature type="domain" description="HTH lysR-type" evidence="5">
    <location>
        <begin position="5"/>
        <end position="62"/>
    </location>
</feature>
<dbReference type="AlphaFoldDB" id="K7ABC2"/>
<dbReference type="Proteomes" id="UP000011864">
    <property type="component" value="Chromosome"/>
</dbReference>
<dbReference type="Gene3D" id="1.10.10.10">
    <property type="entry name" value="Winged helix-like DNA-binding domain superfamily/Winged helix DNA-binding domain"/>
    <property type="match status" value="1"/>
</dbReference>
<dbReference type="STRING" id="1129794.C427_1435"/>
<evidence type="ECO:0000259" key="5">
    <source>
        <dbReference type="PROSITE" id="PS50931"/>
    </source>
</evidence>
<dbReference type="CDD" id="cd08415">
    <property type="entry name" value="PBP2_LysR_opines_like"/>
    <property type="match status" value="1"/>
</dbReference>
<protein>
    <submittedName>
        <fullName evidence="6">Transcriptional activator for lysine biosynthesis</fullName>
    </submittedName>
</protein>
<comment type="similarity">
    <text evidence="1">Belongs to the LysR transcriptional regulatory family.</text>
</comment>
<dbReference type="PROSITE" id="PS50931">
    <property type="entry name" value="HTH_LYSR"/>
    <property type="match status" value="1"/>
</dbReference>
<dbReference type="InterPro" id="IPR000847">
    <property type="entry name" value="LysR_HTH_N"/>
</dbReference>
<dbReference type="PRINTS" id="PR00039">
    <property type="entry name" value="HTHLYSR"/>
</dbReference>
<keyword evidence="4" id="KW-0804">Transcription</keyword>
<dbReference type="SUPFAM" id="SSF46785">
    <property type="entry name" value="Winged helix' DNA-binding domain"/>
    <property type="match status" value="1"/>
</dbReference>
<evidence type="ECO:0000313" key="6">
    <source>
        <dbReference type="EMBL" id="AGH43544.1"/>
    </source>
</evidence>
<evidence type="ECO:0000256" key="2">
    <source>
        <dbReference type="ARBA" id="ARBA00023015"/>
    </source>
</evidence>
<gene>
    <name evidence="6" type="ORF">C427_1435</name>
</gene>
<dbReference type="OrthoDB" id="6624490at2"/>
<name>K7ABC2_9ALTE</name>
<dbReference type="PANTHER" id="PTHR30427">
    <property type="entry name" value="TRANSCRIPTIONAL ACTIVATOR PROTEIN LYSR"/>
    <property type="match status" value="1"/>
</dbReference>
<dbReference type="Pfam" id="PF03466">
    <property type="entry name" value="LysR_substrate"/>
    <property type="match status" value="1"/>
</dbReference>
<dbReference type="HOGENOM" id="CLU_039613_6_3_6"/>